<reference evidence="2 3" key="1">
    <citation type="submission" date="2016-03" db="EMBL/GenBank/DDBJ databases">
        <title>Acetic acid bacteria sequencing.</title>
        <authorList>
            <person name="Brandt J."/>
            <person name="Jakob F."/>
            <person name="Vogel R.F."/>
        </authorList>
    </citation>
    <scope>NUCLEOTIDE SEQUENCE [LARGE SCALE GENOMIC DNA]</scope>
    <source>
        <strain evidence="2 3">TMW2.1084</strain>
    </source>
</reference>
<dbReference type="AlphaFoldDB" id="A0A1U9LFL8"/>
<evidence type="ECO:0000313" key="2">
    <source>
        <dbReference type="EMBL" id="AQT05263.1"/>
    </source>
</evidence>
<protein>
    <submittedName>
        <fullName evidence="2">Uncharacterized protein</fullName>
    </submittedName>
</protein>
<name>A0A1U9LFL8_9PROT</name>
<proteinExistence type="predicted"/>
<sequence>MRTRCKAKALENKSLQTLLLIPFAPLLMLAVSNLPVSDFEKGLLDGGLAGMQLLLVLAVYRQKTRKK</sequence>
<feature type="transmembrane region" description="Helical" evidence="1">
    <location>
        <begin position="43"/>
        <end position="60"/>
    </location>
</feature>
<dbReference type="Proteomes" id="UP000189055">
    <property type="component" value="Chromosome"/>
</dbReference>
<organism evidence="2 3">
    <name type="scientific">Acetobacter persici</name>
    <dbReference type="NCBI Taxonomy" id="1076596"/>
    <lineage>
        <taxon>Bacteria</taxon>
        <taxon>Pseudomonadati</taxon>
        <taxon>Pseudomonadota</taxon>
        <taxon>Alphaproteobacteria</taxon>
        <taxon>Acetobacterales</taxon>
        <taxon>Acetobacteraceae</taxon>
        <taxon>Acetobacter</taxon>
    </lineage>
</organism>
<evidence type="ECO:0000313" key="3">
    <source>
        <dbReference type="Proteomes" id="UP000189055"/>
    </source>
</evidence>
<dbReference type="KEGG" id="aper:A0U91_10720"/>
<accession>A0A1U9LFL8</accession>
<keyword evidence="1" id="KW-0472">Membrane</keyword>
<gene>
    <name evidence="2" type="ORF">A0U91_10720</name>
</gene>
<dbReference type="RefSeq" id="WP_077931046.1">
    <property type="nucleotide sequence ID" value="NZ_CP014687.1"/>
</dbReference>
<keyword evidence="1" id="KW-0812">Transmembrane</keyword>
<keyword evidence="1" id="KW-1133">Transmembrane helix</keyword>
<dbReference type="EMBL" id="CP014687">
    <property type="protein sequence ID" value="AQT05263.1"/>
    <property type="molecule type" value="Genomic_DNA"/>
</dbReference>
<evidence type="ECO:0000256" key="1">
    <source>
        <dbReference type="SAM" id="Phobius"/>
    </source>
</evidence>